<accession>A0A6C0L1A6</accession>
<evidence type="ECO:0000313" key="2">
    <source>
        <dbReference type="EMBL" id="QHU22697.1"/>
    </source>
</evidence>
<dbReference type="Gene3D" id="3.40.50.620">
    <property type="entry name" value="HUPs"/>
    <property type="match status" value="1"/>
</dbReference>
<dbReference type="Gene3D" id="1.25.40.80">
    <property type="match status" value="1"/>
</dbReference>
<evidence type="ECO:0000259" key="1">
    <source>
        <dbReference type="PROSITE" id="PS51645"/>
    </source>
</evidence>
<reference evidence="2" key="1">
    <citation type="journal article" date="2020" name="Nature">
        <title>Giant virus diversity and host interactions through global metagenomics.</title>
        <authorList>
            <person name="Schulz F."/>
            <person name="Roux S."/>
            <person name="Paez-Espino D."/>
            <person name="Jungbluth S."/>
            <person name="Walsh D.A."/>
            <person name="Denef V.J."/>
            <person name="McMahon K.D."/>
            <person name="Konstantinidis K.T."/>
            <person name="Eloe-Fadrosh E.A."/>
            <person name="Kyrpides N.C."/>
            <person name="Woyke T."/>
        </authorList>
    </citation>
    <scope>NUCLEOTIDE SEQUENCE</scope>
    <source>
        <strain evidence="2">GVMAG-S-ERX555907-63</strain>
    </source>
</reference>
<sequence length="461" mass="54171">MEDTNRTRFLNSKKENKDGKFISLWLKRDFRFDDNWAFSEAIRLSNIYSVPIKVFFYLPNKLYVKYNLPDKSHVKYLPTKYCILYPSKRHLDFLLKSLKELESTINKHNIPLEYRTGESPISALKIDFEQSVLVLTDFKPTIPSINCDKNVATNINVKMIQIDSHNIVPIWDASPNAEYMARTIRNKLWSKENKYLTNYPNYNSFKQVSIKSTKSLPKLDSLNYVDDSFTTKTKASPSFAKKRFNDFIKNNLKNYKNRNDPTMENAQSNMSIYINYGLISVQKMVYLLKQNKNSSLKKNIDEYIEEVWIRRELAENYCFYKDYTSVNSAWDWAKKLMNKEKAKKQIYSLKEIESGNTDDLAWNACQFQLVNTGRIHGYMRMYWAKKIANWSNNRQNALNIANYLNDKYEMDGSSSGGYTGTAWSIIGVHDRNFYGKFRPMTLAGLKSKKIDINKYINKYSK</sequence>
<dbReference type="InterPro" id="IPR052219">
    <property type="entry name" value="Photolyase_Class-2"/>
</dbReference>
<dbReference type="AlphaFoldDB" id="A0A6C0L1A6"/>
<dbReference type="InterPro" id="IPR036155">
    <property type="entry name" value="Crypto/Photolyase_N_sf"/>
</dbReference>
<dbReference type="InterPro" id="IPR036134">
    <property type="entry name" value="Crypto/Photolyase_FAD-like_sf"/>
</dbReference>
<dbReference type="PANTHER" id="PTHR10211:SF0">
    <property type="entry name" value="DEOXYRIBODIPYRIMIDINE PHOTO-LYASE"/>
    <property type="match status" value="1"/>
</dbReference>
<dbReference type="InterPro" id="IPR014729">
    <property type="entry name" value="Rossmann-like_a/b/a_fold"/>
</dbReference>
<protein>
    <recommendedName>
        <fullName evidence="1">Photolyase/cryptochrome alpha/beta domain-containing protein</fullName>
    </recommendedName>
</protein>
<proteinExistence type="predicted"/>
<dbReference type="SUPFAM" id="SSF52425">
    <property type="entry name" value="Cryptochrome/photolyase, N-terminal domain"/>
    <property type="match status" value="1"/>
</dbReference>
<dbReference type="Pfam" id="PF00875">
    <property type="entry name" value="DNA_photolyase"/>
    <property type="match status" value="1"/>
</dbReference>
<dbReference type="EMBL" id="MN741017">
    <property type="protein sequence ID" value="QHU22697.1"/>
    <property type="molecule type" value="Genomic_DNA"/>
</dbReference>
<dbReference type="InterPro" id="IPR006050">
    <property type="entry name" value="DNA_photolyase_N"/>
</dbReference>
<organism evidence="2">
    <name type="scientific">viral metagenome</name>
    <dbReference type="NCBI Taxonomy" id="1070528"/>
    <lineage>
        <taxon>unclassified sequences</taxon>
        <taxon>metagenomes</taxon>
        <taxon>organismal metagenomes</taxon>
    </lineage>
</organism>
<dbReference type="GO" id="GO:0000719">
    <property type="term" value="P:photoreactive repair"/>
    <property type="evidence" value="ECO:0007669"/>
    <property type="project" value="TreeGrafter"/>
</dbReference>
<dbReference type="PROSITE" id="PS51645">
    <property type="entry name" value="PHR_CRY_ALPHA_BETA"/>
    <property type="match status" value="1"/>
</dbReference>
<dbReference type="PANTHER" id="PTHR10211">
    <property type="entry name" value="DEOXYRIBODIPYRIMIDINE PHOTOLYASE"/>
    <property type="match status" value="1"/>
</dbReference>
<name>A0A6C0L1A6_9ZZZZ</name>
<dbReference type="Gene3D" id="1.10.579.10">
    <property type="entry name" value="DNA Cyclobutane Dipyrimidine Photolyase, subunit A, domain 3"/>
    <property type="match status" value="1"/>
</dbReference>
<feature type="domain" description="Photolyase/cryptochrome alpha/beta" evidence="1">
    <location>
        <begin position="20"/>
        <end position="170"/>
    </location>
</feature>
<dbReference type="GO" id="GO:0003904">
    <property type="term" value="F:deoxyribodipyrimidine photo-lyase activity"/>
    <property type="evidence" value="ECO:0007669"/>
    <property type="project" value="TreeGrafter"/>
</dbReference>
<dbReference type="SUPFAM" id="SSF48173">
    <property type="entry name" value="Cryptochrome/photolyase FAD-binding domain"/>
    <property type="match status" value="1"/>
</dbReference>